<protein>
    <submittedName>
        <fullName evidence="2">HEPN domain protein</fullName>
    </submittedName>
</protein>
<dbReference type="Proteomes" id="UP000033500">
    <property type="component" value="Unassembled WGS sequence"/>
</dbReference>
<accession>A0A0F4TUC2</accession>
<proteinExistence type="predicted"/>
<sequence length="220" mass="24037">MTKLFEKRFAELVAQVESIASAKTTSRNVLTGRAADYVDQNDLLNWQIKAKTLLLGVCGENSHHLESLKNAANVPGGYTNHDILTRQRAIFLAAKDDFEGGYLNTVRNLVQAELFTSELEQAEELLKSGYATAAAVIAGVVLETTLRDLCSTHELEHSSLNKMNDDLAKAGAYNASQKKRITALAAIRNSAAHGKPEEFTAADVRGMIDDVERFLTATLQ</sequence>
<evidence type="ECO:0000313" key="2">
    <source>
        <dbReference type="EMBL" id="KJZ47615.1"/>
    </source>
</evidence>
<gene>
    <name evidence="2" type="ORF">VC34_04425</name>
</gene>
<name>A0A0F4TUC2_PSEFL</name>
<organism evidence="2 3">
    <name type="scientific">Pseudomonas fluorescens</name>
    <dbReference type="NCBI Taxonomy" id="294"/>
    <lineage>
        <taxon>Bacteria</taxon>
        <taxon>Pseudomonadati</taxon>
        <taxon>Pseudomonadota</taxon>
        <taxon>Gammaproteobacteria</taxon>
        <taxon>Pseudomonadales</taxon>
        <taxon>Pseudomonadaceae</taxon>
        <taxon>Pseudomonas</taxon>
    </lineage>
</organism>
<evidence type="ECO:0000313" key="3">
    <source>
        <dbReference type="Proteomes" id="UP000033500"/>
    </source>
</evidence>
<reference evidence="2 3" key="1">
    <citation type="submission" date="2015-03" db="EMBL/GenBank/DDBJ databases">
        <title>Comparative genomics of Pseudomonas insights into diversity of traits involved in vanlence and defense.</title>
        <authorList>
            <person name="Qin Y."/>
        </authorList>
    </citation>
    <scope>NUCLEOTIDE SEQUENCE [LARGE SCALE GENOMIC DNA]</scope>
    <source>
        <strain evidence="2 3">C3</strain>
    </source>
</reference>
<dbReference type="Pfam" id="PF13643">
    <property type="entry name" value="DUF4145"/>
    <property type="match status" value="1"/>
</dbReference>
<dbReference type="RefSeq" id="WP_046045433.1">
    <property type="nucleotide sequence ID" value="NZ_LACD01000003.1"/>
</dbReference>
<comment type="caution">
    <text evidence="2">The sequence shown here is derived from an EMBL/GenBank/DDBJ whole genome shotgun (WGS) entry which is preliminary data.</text>
</comment>
<dbReference type="PATRIC" id="fig|294.131.peg.3648"/>
<evidence type="ECO:0000259" key="1">
    <source>
        <dbReference type="Pfam" id="PF13643"/>
    </source>
</evidence>
<dbReference type="AlphaFoldDB" id="A0A0F4TUC2"/>
<dbReference type="EMBL" id="LACD01000003">
    <property type="protein sequence ID" value="KJZ47615.1"/>
    <property type="molecule type" value="Genomic_DNA"/>
</dbReference>
<dbReference type="InterPro" id="IPR025285">
    <property type="entry name" value="DUF4145"/>
</dbReference>
<feature type="domain" description="DUF4145" evidence="1">
    <location>
        <begin position="121"/>
        <end position="209"/>
    </location>
</feature>